<keyword evidence="2 8" id="KW-0436">Ligase</keyword>
<dbReference type="Gene3D" id="1.10.240.10">
    <property type="entry name" value="Tyrosyl-Transfer RNA Synthetase"/>
    <property type="match status" value="1"/>
</dbReference>
<evidence type="ECO:0000256" key="7">
    <source>
        <dbReference type="ARBA" id="ARBA00049929"/>
    </source>
</evidence>
<gene>
    <name evidence="8 10" type="primary">trpS</name>
    <name evidence="10" type="ORF">Pr1d_19340</name>
</gene>
<evidence type="ECO:0000256" key="1">
    <source>
        <dbReference type="ARBA" id="ARBA00005594"/>
    </source>
</evidence>
<dbReference type="Pfam" id="PF00579">
    <property type="entry name" value="tRNA-synt_1b"/>
    <property type="match status" value="1"/>
</dbReference>
<feature type="binding site" evidence="8">
    <location>
        <begin position="154"/>
        <end position="156"/>
    </location>
    <ligand>
        <name>ATP</name>
        <dbReference type="ChEBI" id="CHEBI:30616"/>
    </ligand>
</feature>
<feature type="short sequence motif" description="'HIGH' region" evidence="8">
    <location>
        <begin position="20"/>
        <end position="28"/>
    </location>
</feature>
<dbReference type="GO" id="GO:0006436">
    <property type="term" value="P:tryptophanyl-tRNA aminoacylation"/>
    <property type="evidence" value="ECO:0007669"/>
    <property type="project" value="UniProtKB-UniRule"/>
</dbReference>
<comment type="subunit">
    <text evidence="8">Homodimer.</text>
</comment>
<feature type="binding site" evidence="8">
    <location>
        <position position="193"/>
    </location>
    <ligand>
        <name>ATP</name>
        <dbReference type="ChEBI" id="CHEBI:30616"/>
    </ligand>
</feature>
<evidence type="ECO:0000256" key="4">
    <source>
        <dbReference type="ARBA" id="ARBA00022840"/>
    </source>
</evidence>
<keyword evidence="6 8" id="KW-0030">Aminoacyl-tRNA synthetase</keyword>
<evidence type="ECO:0000256" key="3">
    <source>
        <dbReference type="ARBA" id="ARBA00022741"/>
    </source>
</evidence>
<dbReference type="GO" id="GO:0004830">
    <property type="term" value="F:tryptophan-tRNA ligase activity"/>
    <property type="evidence" value="ECO:0007669"/>
    <property type="project" value="UniProtKB-UniRule"/>
</dbReference>
<organism evidence="10 11">
    <name type="scientific">Bythopirellula goksoeyrii</name>
    <dbReference type="NCBI Taxonomy" id="1400387"/>
    <lineage>
        <taxon>Bacteria</taxon>
        <taxon>Pseudomonadati</taxon>
        <taxon>Planctomycetota</taxon>
        <taxon>Planctomycetia</taxon>
        <taxon>Pirellulales</taxon>
        <taxon>Lacipirellulaceae</taxon>
        <taxon>Bythopirellula</taxon>
    </lineage>
</organism>
<evidence type="ECO:0000256" key="8">
    <source>
        <dbReference type="HAMAP-Rule" id="MF_00140"/>
    </source>
</evidence>
<dbReference type="GO" id="GO:0005829">
    <property type="term" value="C:cytosol"/>
    <property type="evidence" value="ECO:0007669"/>
    <property type="project" value="TreeGrafter"/>
</dbReference>
<keyword evidence="4 8" id="KW-0067">ATP-binding</keyword>
<dbReference type="EC" id="6.1.1.2" evidence="8"/>
<evidence type="ECO:0000256" key="5">
    <source>
        <dbReference type="ARBA" id="ARBA00022917"/>
    </source>
</evidence>
<comment type="subcellular location">
    <subcellularLocation>
        <location evidence="8">Cytoplasm</location>
    </subcellularLocation>
</comment>
<keyword evidence="5 8" id="KW-0648">Protein biosynthesis</keyword>
<dbReference type="AlphaFoldDB" id="A0A5B9QAX7"/>
<keyword evidence="11" id="KW-1185">Reference proteome</keyword>
<feature type="binding site" evidence="8">
    <location>
        <begin position="19"/>
        <end position="21"/>
    </location>
    <ligand>
        <name>ATP</name>
        <dbReference type="ChEBI" id="CHEBI:30616"/>
    </ligand>
</feature>
<dbReference type="InterPro" id="IPR002306">
    <property type="entry name" value="Trp-tRNA-ligase"/>
</dbReference>
<evidence type="ECO:0000313" key="10">
    <source>
        <dbReference type="EMBL" id="QEG34652.1"/>
    </source>
</evidence>
<dbReference type="InterPro" id="IPR002305">
    <property type="entry name" value="aa-tRNA-synth_Ic"/>
</dbReference>
<dbReference type="KEGG" id="bgok:Pr1d_19340"/>
<dbReference type="NCBIfam" id="TIGR00233">
    <property type="entry name" value="trpS"/>
    <property type="match status" value="1"/>
</dbReference>
<dbReference type="HAMAP" id="MF_00140_B">
    <property type="entry name" value="Trp_tRNA_synth_B"/>
    <property type="match status" value="1"/>
</dbReference>
<feature type="binding site" evidence="8">
    <location>
        <begin position="27"/>
        <end position="28"/>
    </location>
    <ligand>
        <name>ATP</name>
        <dbReference type="ChEBI" id="CHEBI:30616"/>
    </ligand>
</feature>
<dbReference type="PRINTS" id="PR01039">
    <property type="entry name" value="TRNASYNTHTRP"/>
</dbReference>
<reference evidence="10 11" key="1">
    <citation type="submission" date="2019-08" db="EMBL/GenBank/DDBJ databases">
        <title>Deep-cultivation of Planctomycetes and their phenomic and genomic characterization uncovers novel biology.</title>
        <authorList>
            <person name="Wiegand S."/>
            <person name="Jogler M."/>
            <person name="Boedeker C."/>
            <person name="Pinto D."/>
            <person name="Vollmers J."/>
            <person name="Rivas-Marin E."/>
            <person name="Kohn T."/>
            <person name="Peeters S.H."/>
            <person name="Heuer A."/>
            <person name="Rast P."/>
            <person name="Oberbeckmann S."/>
            <person name="Bunk B."/>
            <person name="Jeske O."/>
            <person name="Meyerdierks A."/>
            <person name="Storesund J.E."/>
            <person name="Kallscheuer N."/>
            <person name="Luecker S."/>
            <person name="Lage O.M."/>
            <person name="Pohl T."/>
            <person name="Merkel B.J."/>
            <person name="Hornburger P."/>
            <person name="Mueller R.-W."/>
            <person name="Bruemmer F."/>
            <person name="Labrenz M."/>
            <person name="Spormann A.M."/>
            <person name="Op den Camp H."/>
            <person name="Overmann J."/>
            <person name="Amann R."/>
            <person name="Jetten M.S.M."/>
            <person name="Mascher T."/>
            <person name="Medema M.H."/>
            <person name="Devos D.P."/>
            <person name="Kaster A.-K."/>
            <person name="Ovreas L."/>
            <person name="Rohde M."/>
            <person name="Galperin M.Y."/>
            <person name="Jogler C."/>
        </authorList>
    </citation>
    <scope>NUCLEOTIDE SEQUENCE [LARGE SCALE GENOMIC DNA]</scope>
    <source>
        <strain evidence="10 11">Pr1d</strain>
    </source>
</reference>
<sequence>MTNHQPLTTNHMRVLSGIQPTGRPHWGNYFGAIVQYIALQDAEQAYYFIANLHALTTVRDKQLLSQYSLDAAMDLLALGLDPQKAVLFVQSDVPEVSELCWILLTGTPMGLLERCHAYKDKKAKGLAADAGLFAYPVLQAADILAYDSDTVPVGEDQVQHIEVCRDIAGSFNHQYGEVFVLPKAKVLDSSARVPGTDGEKMSKSYNNTLAVFEAANIQKKQIMRIATDSRPMDDPKDPQSDVLYLLYSLVAPESDREEMADLYRRGGFGYGDVKKKLAEAAEAFFAEARSRREDWQSRPDDVRDILASGAAKARQKAGEVLSRSQEASGLKGY</sequence>
<protein>
    <recommendedName>
        <fullName evidence="8">Tryptophan--tRNA ligase</fullName>
        <ecNumber evidence="8">6.1.1.2</ecNumber>
    </recommendedName>
    <alternativeName>
        <fullName evidence="8">Tryptophanyl-tRNA synthetase</fullName>
        <shortName evidence="8">TrpRS</shortName>
    </alternativeName>
</protein>
<proteinExistence type="inferred from homology"/>
<keyword evidence="8" id="KW-0963">Cytoplasm</keyword>
<dbReference type="PANTHER" id="PTHR43766">
    <property type="entry name" value="TRYPTOPHAN--TRNA LIGASE, MITOCHONDRIAL"/>
    <property type="match status" value="1"/>
</dbReference>
<comment type="similarity">
    <text evidence="1 8 9">Belongs to the class-I aminoacyl-tRNA synthetase family.</text>
</comment>
<dbReference type="FunFam" id="1.10.240.10:FF:000005">
    <property type="entry name" value="Tryptophan--tRNA ligase"/>
    <property type="match status" value="1"/>
</dbReference>
<feature type="binding site" evidence="8">
    <location>
        <position position="142"/>
    </location>
    <ligand>
        <name>L-tryptophan</name>
        <dbReference type="ChEBI" id="CHEBI:57912"/>
    </ligand>
</feature>
<feature type="short sequence motif" description="'KMSKS' region" evidence="8">
    <location>
        <begin position="200"/>
        <end position="204"/>
    </location>
</feature>
<dbReference type="Proteomes" id="UP000323917">
    <property type="component" value="Chromosome"/>
</dbReference>
<evidence type="ECO:0000256" key="6">
    <source>
        <dbReference type="ARBA" id="ARBA00023146"/>
    </source>
</evidence>
<dbReference type="InterPro" id="IPR050203">
    <property type="entry name" value="Trp-tRNA_synthetase"/>
</dbReference>
<accession>A0A5B9QAX7</accession>
<keyword evidence="3 8" id="KW-0547">Nucleotide-binding</keyword>
<comment type="catalytic activity">
    <reaction evidence="7 8">
        <text>tRNA(Trp) + L-tryptophan + ATP = L-tryptophyl-tRNA(Trp) + AMP + diphosphate + H(+)</text>
        <dbReference type="Rhea" id="RHEA:24080"/>
        <dbReference type="Rhea" id="RHEA-COMP:9671"/>
        <dbReference type="Rhea" id="RHEA-COMP:9705"/>
        <dbReference type="ChEBI" id="CHEBI:15378"/>
        <dbReference type="ChEBI" id="CHEBI:30616"/>
        <dbReference type="ChEBI" id="CHEBI:33019"/>
        <dbReference type="ChEBI" id="CHEBI:57912"/>
        <dbReference type="ChEBI" id="CHEBI:78442"/>
        <dbReference type="ChEBI" id="CHEBI:78535"/>
        <dbReference type="ChEBI" id="CHEBI:456215"/>
        <dbReference type="EC" id="6.1.1.2"/>
    </reaction>
</comment>
<evidence type="ECO:0000256" key="2">
    <source>
        <dbReference type="ARBA" id="ARBA00022598"/>
    </source>
</evidence>
<evidence type="ECO:0000313" key="11">
    <source>
        <dbReference type="Proteomes" id="UP000323917"/>
    </source>
</evidence>
<comment type="function">
    <text evidence="8">Catalyzes the attachment of tryptophan to tRNA(Trp).</text>
</comment>
<evidence type="ECO:0000256" key="9">
    <source>
        <dbReference type="RuleBase" id="RU363036"/>
    </source>
</evidence>
<feature type="binding site" evidence="8">
    <location>
        <begin position="200"/>
        <end position="204"/>
    </location>
    <ligand>
        <name>ATP</name>
        <dbReference type="ChEBI" id="CHEBI:30616"/>
    </ligand>
</feature>
<dbReference type="Gene3D" id="3.40.50.620">
    <property type="entry name" value="HUPs"/>
    <property type="match status" value="1"/>
</dbReference>
<dbReference type="PANTHER" id="PTHR43766:SF1">
    <property type="entry name" value="TRYPTOPHAN--TRNA LIGASE, MITOCHONDRIAL"/>
    <property type="match status" value="1"/>
</dbReference>
<dbReference type="GO" id="GO:0005524">
    <property type="term" value="F:ATP binding"/>
    <property type="evidence" value="ECO:0007669"/>
    <property type="project" value="UniProtKB-UniRule"/>
</dbReference>
<dbReference type="InterPro" id="IPR024109">
    <property type="entry name" value="Trp-tRNA-ligase_bac-type"/>
</dbReference>
<dbReference type="SUPFAM" id="SSF52374">
    <property type="entry name" value="Nucleotidylyl transferase"/>
    <property type="match status" value="1"/>
</dbReference>
<dbReference type="CDD" id="cd00806">
    <property type="entry name" value="TrpRS_core"/>
    <property type="match status" value="1"/>
</dbReference>
<dbReference type="EMBL" id="CP042913">
    <property type="protein sequence ID" value="QEG34652.1"/>
    <property type="molecule type" value="Genomic_DNA"/>
</dbReference>
<name>A0A5B9QAX7_9BACT</name>
<dbReference type="InterPro" id="IPR014729">
    <property type="entry name" value="Rossmann-like_a/b/a_fold"/>
</dbReference>